<keyword evidence="1" id="KW-0805">Transcription regulation</keyword>
<dbReference type="Gene3D" id="1.10.10.60">
    <property type="entry name" value="Homeodomain-like"/>
    <property type="match status" value="2"/>
</dbReference>
<keyword evidence="3" id="KW-0804">Transcription</keyword>
<dbReference type="PANTHER" id="PTHR43280:SF34">
    <property type="entry name" value="ARAC-FAMILY TRANSCRIPTIONAL REGULATOR"/>
    <property type="match status" value="1"/>
</dbReference>
<keyword evidence="4" id="KW-0472">Membrane</keyword>
<dbReference type="Proteomes" id="UP000680304">
    <property type="component" value="Unassembled WGS sequence"/>
</dbReference>
<dbReference type="InterPro" id="IPR018060">
    <property type="entry name" value="HTH_AraC"/>
</dbReference>
<evidence type="ECO:0000259" key="5">
    <source>
        <dbReference type="PROSITE" id="PS01124"/>
    </source>
</evidence>
<keyword evidence="4" id="KW-1133">Transmembrane helix</keyword>
<evidence type="ECO:0000256" key="1">
    <source>
        <dbReference type="ARBA" id="ARBA00023015"/>
    </source>
</evidence>
<feature type="transmembrane region" description="Helical" evidence="4">
    <location>
        <begin position="12"/>
        <end position="32"/>
    </location>
</feature>
<dbReference type="InterPro" id="IPR041522">
    <property type="entry name" value="CdaR_GGDEF"/>
</dbReference>
<organism evidence="6 7">
    <name type="scientific">Paenibacillus cisolokensis</name>
    <dbReference type="NCBI Taxonomy" id="1658519"/>
    <lineage>
        <taxon>Bacteria</taxon>
        <taxon>Bacillati</taxon>
        <taxon>Bacillota</taxon>
        <taxon>Bacilli</taxon>
        <taxon>Bacillales</taxon>
        <taxon>Paenibacillaceae</taxon>
        <taxon>Paenibacillus</taxon>
    </lineage>
</organism>
<comment type="caution">
    <text evidence="6">The sequence shown here is derived from an EMBL/GenBank/DDBJ whole genome shotgun (WGS) entry which is preliminary data.</text>
</comment>
<dbReference type="Pfam" id="PF17853">
    <property type="entry name" value="GGDEF_2"/>
    <property type="match status" value="1"/>
</dbReference>
<evidence type="ECO:0000313" key="7">
    <source>
        <dbReference type="Proteomes" id="UP000680304"/>
    </source>
</evidence>
<dbReference type="PROSITE" id="PS01124">
    <property type="entry name" value="HTH_ARAC_FAMILY_2"/>
    <property type="match status" value="1"/>
</dbReference>
<evidence type="ECO:0000313" key="6">
    <source>
        <dbReference type="EMBL" id="GIQ61836.1"/>
    </source>
</evidence>
<dbReference type="SUPFAM" id="SSF46689">
    <property type="entry name" value="Homeodomain-like"/>
    <property type="match status" value="1"/>
</dbReference>
<dbReference type="InterPro" id="IPR009057">
    <property type="entry name" value="Homeodomain-like_sf"/>
</dbReference>
<keyword evidence="4" id="KW-0812">Transmembrane</keyword>
<keyword evidence="2" id="KW-0238">DNA-binding</keyword>
<feature type="domain" description="HTH araC/xylS-type" evidence="5">
    <location>
        <begin position="643"/>
        <end position="742"/>
    </location>
</feature>
<sequence>MNALRSKLFFRYMLSYLVIFFIPFLVMSLFLYEQSVNALKREIDQSNLNKMMQVGEQTGNLIRAMNQIAALITYDKHLTPYMVSHPYTASDAIEKLGIYKSSNATIDEMMLYYHDSPNVYSDRGYYAVDTLLYRVFGASDEQKEHFLRTVRNLKAPAALPADYFASDDNKRPGSVLFLFPIPPHDTNKYGTVMFLVRQSVFSGMIAHALGDFEGSIFMLNADREVIAEAHRDGPLGQLRQAELTGLDLARTGVRETEIGASGRHSVVTVHAPETGWTFVMAAPTNQYASKVFHIPILLLAIAGLLVVTGLLLALFFAARQYRPIGSLMSYMYGTKSRPAGEAGGSVQDTVQQFIRHHDSLREKMSVQQPFVRDQCLLKILGGNLDDPDTVTEMCAMSGVSFPYPYFFVVYISFENAPHHDVKRKGALLKELEARRLPDAVICGVELIHDNAIAAVVNTAHANPACTEAAVQELQRLKDNLELEGVMGVGTVYPAITQAHSSFIEASAAADYKLTSGTDTVLYFKQHSASGDISGWYSNDLHLKLTQSLKKGNRRAALETAGTLLRRIRSLDASIAWLRCCCFDVVNVVFRAAASIAYSDPELEKAIVNFSSIEDLEPKLNAFMEGACRQASLLKEREGQLLGEQIIRYIDKHYKEYAFSLEQLASRFQLSESYTSRFLKEKTGATFLQYLWELRLAEVKRQLVMTDKPIRTIVQEIGYIDVPNFIRKFKKAEGMTPGEYRKRHTNSR</sequence>
<proteinExistence type="predicted"/>
<dbReference type="RefSeq" id="WP_213527080.1">
    <property type="nucleotide sequence ID" value="NZ_BOVJ01000011.1"/>
</dbReference>
<dbReference type="EMBL" id="BOVJ01000011">
    <property type="protein sequence ID" value="GIQ61836.1"/>
    <property type="molecule type" value="Genomic_DNA"/>
</dbReference>
<evidence type="ECO:0000256" key="2">
    <source>
        <dbReference type="ARBA" id="ARBA00023125"/>
    </source>
</evidence>
<protein>
    <recommendedName>
        <fullName evidence="5">HTH araC/xylS-type domain-containing protein</fullName>
    </recommendedName>
</protein>
<evidence type="ECO:0000256" key="4">
    <source>
        <dbReference type="SAM" id="Phobius"/>
    </source>
</evidence>
<evidence type="ECO:0000256" key="3">
    <source>
        <dbReference type="ARBA" id="ARBA00023163"/>
    </source>
</evidence>
<dbReference type="Pfam" id="PF12833">
    <property type="entry name" value="HTH_18"/>
    <property type="match status" value="1"/>
</dbReference>
<name>A0ABQ4N0X4_9BACL</name>
<accession>A0ABQ4N0X4</accession>
<reference evidence="6 7" key="1">
    <citation type="submission" date="2021-04" db="EMBL/GenBank/DDBJ databases">
        <title>Draft genome sequence of Paenibacillus cisolokensis, LC2-13A.</title>
        <authorList>
            <person name="Uke A."/>
            <person name="Chhe C."/>
            <person name="Baramee S."/>
            <person name="Kosugi A."/>
        </authorList>
    </citation>
    <scope>NUCLEOTIDE SEQUENCE [LARGE SCALE GENOMIC DNA]</scope>
    <source>
        <strain evidence="6 7">LC2-13A</strain>
    </source>
</reference>
<dbReference type="SMART" id="SM00342">
    <property type="entry name" value="HTH_ARAC"/>
    <property type="match status" value="1"/>
</dbReference>
<feature type="transmembrane region" description="Helical" evidence="4">
    <location>
        <begin position="292"/>
        <end position="318"/>
    </location>
</feature>
<dbReference type="PANTHER" id="PTHR43280">
    <property type="entry name" value="ARAC-FAMILY TRANSCRIPTIONAL REGULATOR"/>
    <property type="match status" value="1"/>
</dbReference>
<gene>
    <name evidence="6" type="ORF">PACILC2_04040</name>
</gene>
<keyword evidence="7" id="KW-1185">Reference proteome</keyword>